<dbReference type="GO" id="GO:0055085">
    <property type="term" value="P:transmembrane transport"/>
    <property type="evidence" value="ECO:0007669"/>
    <property type="project" value="InterPro"/>
</dbReference>
<evidence type="ECO:0000256" key="6">
    <source>
        <dbReference type="SAM" id="Phobius"/>
    </source>
</evidence>
<reference evidence="7 8" key="1">
    <citation type="submission" date="2019-06" db="EMBL/GenBank/DDBJ databases">
        <title>Whole genome sequence for Rhodospirillaceae sp. R148.</title>
        <authorList>
            <person name="Wang G."/>
        </authorList>
    </citation>
    <scope>NUCLEOTIDE SEQUENCE [LARGE SCALE GENOMIC DNA]</scope>
    <source>
        <strain evidence="7 8">R148</strain>
    </source>
</reference>
<dbReference type="GO" id="GO:0015920">
    <property type="term" value="P:lipopolysaccharide transport"/>
    <property type="evidence" value="ECO:0007669"/>
    <property type="project" value="TreeGrafter"/>
</dbReference>
<feature type="transmembrane region" description="Helical" evidence="6">
    <location>
        <begin position="321"/>
        <end position="345"/>
    </location>
</feature>
<dbReference type="RefSeq" id="WP_142896386.1">
    <property type="nucleotide sequence ID" value="NZ_ML660054.1"/>
</dbReference>
<comment type="subcellular location">
    <subcellularLocation>
        <location evidence="1">Cell membrane</location>
        <topology evidence="1">Multi-pass membrane protein</topology>
    </subcellularLocation>
</comment>
<evidence type="ECO:0000313" key="7">
    <source>
        <dbReference type="EMBL" id="TQV80672.1"/>
    </source>
</evidence>
<keyword evidence="5 6" id="KW-0472">Membrane</keyword>
<feature type="transmembrane region" description="Helical" evidence="6">
    <location>
        <begin position="357"/>
        <end position="377"/>
    </location>
</feature>
<keyword evidence="2" id="KW-1003">Cell membrane</keyword>
<dbReference type="PANTHER" id="PTHR33529:SF2">
    <property type="entry name" value="LIPOPOLYSACCHARIDE EXPORT SYSTEM PERMEASE PROTEIN LPTG"/>
    <property type="match status" value="1"/>
</dbReference>
<organism evidence="7 8">
    <name type="scientific">Denitrobaculum tricleocarpae</name>
    <dbReference type="NCBI Taxonomy" id="2591009"/>
    <lineage>
        <taxon>Bacteria</taxon>
        <taxon>Pseudomonadati</taxon>
        <taxon>Pseudomonadota</taxon>
        <taxon>Alphaproteobacteria</taxon>
        <taxon>Rhodospirillales</taxon>
        <taxon>Rhodospirillaceae</taxon>
        <taxon>Denitrobaculum</taxon>
    </lineage>
</organism>
<feature type="transmembrane region" description="Helical" evidence="6">
    <location>
        <begin position="296"/>
        <end position="315"/>
    </location>
</feature>
<protein>
    <submittedName>
        <fullName evidence="7">LPS export ABC transporter permease LptG</fullName>
    </submittedName>
</protein>
<keyword evidence="4 6" id="KW-1133">Transmembrane helix</keyword>
<feature type="transmembrane region" description="Helical" evidence="6">
    <location>
        <begin position="26"/>
        <end position="50"/>
    </location>
</feature>
<evidence type="ECO:0000256" key="4">
    <source>
        <dbReference type="ARBA" id="ARBA00022989"/>
    </source>
</evidence>
<feature type="transmembrane region" description="Helical" evidence="6">
    <location>
        <begin position="113"/>
        <end position="132"/>
    </location>
</feature>
<dbReference type="OrthoDB" id="9798468at2"/>
<keyword evidence="3 6" id="KW-0812">Transmembrane</keyword>
<dbReference type="EMBL" id="VHSH01000003">
    <property type="protein sequence ID" value="TQV80672.1"/>
    <property type="molecule type" value="Genomic_DNA"/>
</dbReference>
<sequence length="380" mass="41868">MIATATPSPRNLRLSPTLLWYIGRQYLSLFLMFFFGLATVILLITVVDVIDRVSGKGADLATMLQLAFMKLPYLTQEVMPFTALFAALTTFWRLTRSHELVVTRSAGVSVWQFLLPVLIAGLLLGAVTTSLLNPVASILLGRYEALESTFKGKSSSTFSISKTGLWLRQPGEKGQPGENGQSVIHAVSVTPDTMVLNNVIVFKYEEDDRFIGRIDAKTAELRDGRWILFEAWKTAPGVPAEFFESTDLSTDLTIEKIQESLADPQTISFWSLPSFIALMKEAGFSAVRHQLQFHRLLATPFLLIAMILLAASFSLRPQRRGRVGLVLLGGVMTGFLFYFVSNFVFTLGLSGKIPVILAAWLPSGVSMMLGVAALLHLEDG</sequence>
<evidence type="ECO:0000256" key="2">
    <source>
        <dbReference type="ARBA" id="ARBA00022475"/>
    </source>
</evidence>
<evidence type="ECO:0000256" key="3">
    <source>
        <dbReference type="ARBA" id="ARBA00022692"/>
    </source>
</evidence>
<feature type="transmembrane region" description="Helical" evidence="6">
    <location>
        <begin position="71"/>
        <end position="93"/>
    </location>
</feature>
<dbReference type="AlphaFoldDB" id="A0A545TTX2"/>
<dbReference type="Pfam" id="PF03739">
    <property type="entry name" value="LptF_LptG"/>
    <property type="match status" value="1"/>
</dbReference>
<dbReference type="InterPro" id="IPR005495">
    <property type="entry name" value="LptG/LptF_permease"/>
</dbReference>
<evidence type="ECO:0000256" key="1">
    <source>
        <dbReference type="ARBA" id="ARBA00004651"/>
    </source>
</evidence>
<dbReference type="NCBIfam" id="TIGR04408">
    <property type="entry name" value="LptG_lptG"/>
    <property type="match status" value="1"/>
</dbReference>
<evidence type="ECO:0000256" key="5">
    <source>
        <dbReference type="ARBA" id="ARBA00023136"/>
    </source>
</evidence>
<evidence type="ECO:0000313" key="8">
    <source>
        <dbReference type="Proteomes" id="UP000315252"/>
    </source>
</evidence>
<dbReference type="InterPro" id="IPR030923">
    <property type="entry name" value="LptG"/>
</dbReference>
<dbReference type="PANTHER" id="PTHR33529">
    <property type="entry name" value="SLR0882 PROTEIN-RELATED"/>
    <property type="match status" value="1"/>
</dbReference>
<proteinExistence type="predicted"/>
<keyword evidence="8" id="KW-1185">Reference proteome</keyword>
<name>A0A545TTX2_9PROT</name>
<accession>A0A545TTX2</accession>
<dbReference type="GO" id="GO:0043190">
    <property type="term" value="C:ATP-binding cassette (ABC) transporter complex"/>
    <property type="evidence" value="ECO:0007669"/>
    <property type="project" value="InterPro"/>
</dbReference>
<dbReference type="Proteomes" id="UP000315252">
    <property type="component" value="Unassembled WGS sequence"/>
</dbReference>
<comment type="caution">
    <text evidence="7">The sequence shown here is derived from an EMBL/GenBank/DDBJ whole genome shotgun (WGS) entry which is preliminary data.</text>
</comment>
<gene>
    <name evidence="7" type="primary">lptG</name>
    <name evidence="7" type="ORF">FKG95_10965</name>
</gene>